<evidence type="ECO:0000313" key="3">
    <source>
        <dbReference type="Proteomes" id="UP000031512"/>
    </source>
</evidence>
<dbReference type="KEGG" id="beq:BEWA_044400"/>
<gene>
    <name evidence="2" type="ORF">BEWA_044400</name>
</gene>
<sequence length="437" mass="47949">MRILAVLWTVCLVRLCYCGSDLQPQNSPEATGQESPEAVKPLSPFLTKVDGSLFDVEEAEEYAVKVLKLTSKKGVTAKNVRYDGKDIWSARAVVGSPCSSATLYFDGDKPTLAVIRTTGFFGGESTVYKYYDGSKWQNDNEDDHKKRRAALKKYKHALPATLDLVTPDSKKIDVYTETESGASFQEYSPKRAFHISSVVDSGATLWEASGATLWEASGAGQKCKLVESYAKDGVELLYLETSGGSGTKSKYFEKTGGVWNELKKDQFYEKAKALIGESGEDTSLNISHPSRILCQSFDYTFDGNAIRLIVPKEGVTVTKLVVGTEEVYTLSSGETFEYAKAYLNKDGRPELVLVTLDNSSGDSKKAYSRSECGKWVACTNSDAKMNGLRTPTGARFCTSVDLSLANSTDECSIFEVELLGVTTRQFYPKPGYLAKEI</sequence>
<dbReference type="AlphaFoldDB" id="L1LG34"/>
<comment type="caution">
    <text evidence="2">The sequence shown here is derived from an EMBL/GenBank/DDBJ whole genome shotgun (WGS) entry which is preliminary data.</text>
</comment>
<keyword evidence="1" id="KW-0732">Signal</keyword>
<organism evidence="2 3">
    <name type="scientific">Theileria equi strain WA</name>
    <dbReference type="NCBI Taxonomy" id="1537102"/>
    <lineage>
        <taxon>Eukaryota</taxon>
        <taxon>Sar</taxon>
        <taxon>Alveolata</taxon>
        <taxon>Apicomplexa</taxon>
        <taxon>Aconoidasida</taxon>
        <taxon>Piroplasmida</taxon>
        <taxon>Theileriidae</taxon>
        <taxon>Theileria</taxon>
    </lineage>
</organism>
<reference evidence="2 3" key="1">
    <citation type="journal article" date="2012" name="BMC Genomics">
        <title>Comparative genomic analysis and phylogenetic position of Theileria equi.</title>
        <authorList>
            <person name="Kappmeyer L.S."/>
            <person name="Thiagarajan M."/>
            <person name="Herndon D.R."/>
            <person name="Ramsay J.D."/>
            <person name="Caler E."/>
            <person name="Djikeng A."/>
            <person name="Gillespie J.J."/>
            <person name="Lau A.O."/>
            <person name="Roalson E.H."/>
            <person name="Silva J.C."/>
            <person name="Silva M.G."/>
            <person name="Suarez C.E."/>
            <person name="Ueti M.W."/>
            <person name="Nene V.M."/>
            <person name="Mealey R.H."/>
            <person name="Knowles D.P."/>
            <person name="Brayton K.A."/>
        </authorList>
    </citation>
    <scope>NUCLEOTIDE SEQUENCE [LARGE SCALE GENOMIC DNA]</scope>
    <source>
        <strain evidence="2 3">WA</strain>
    </source>
</reference>
<proteinExistence type="predicted"/>
<dbReference type="GeneID" id="15807845"/>
<dbReference type="Proteomes" id="UP000031512">
    <property type="component" value="Unassembled WGS sequence"/>
</dbReference>
<keyword evidence="3" id="KW-1185">Reference proteome</keyword>
<evidence type="ECO:0000313" key="2">
    <source>
        <dbReference type="EMBL" id="EKX74397.1"/>
    </source>
</evidence>
<dbReference type="InterPro" id="IPR007480">
    <property type="entry name" value="DUF529"/>
</dbReference>
<feature type="chain" id="PRO_5003952632" evidence="1">
    <location>
        <begin position="19"/>
        <end position="437"/>
    </location>
</feature>
<protein>
    <submittedName>
        <fullName evidence="2">Signal peptide containing protein</fullName>
    </submittedName>
</protein>
<dbReference type="EMBL" id="ACOU01000002">
    <property type="protein sequence ID" value="EKX74397.1"/>
    <property type="molecule type" value="Genomic_DNA"/>
</dbReference>
<evidence type="ECO:0000256" key="1">
    <source>
        <dbReference type="SAM" id="SignalP"/>
    </source>
</evidence>
<dbReference type="STRING" id="1537102.L1LG34"/>
<accession>L1LG34</accession>
<name>L1LG34_THEEQ</name>
<dbReference type="Pfam" id="PF04385">
    <property type="entry name" value="FAINT"/>
    <property type="match status" value="2"/>
</dbReference>
<dbReference type="eggNOG" id="ENOG502QWTW">
    <property type="taxonomic scope" value="Eukaryota"/>
</dbReference>
<dbReference type="VEuPathDB" id="PiroplasmaDB:BEWA_044400"/>
<dbReference type="RefSeq" id="XP_004833849.1">
    <property type="nucleotide sequence ID" value="XM_004833792.1"/>
</dbReference>
<feature type="signal peptide" evidence="1">
    <location>
        <begin position="1"/>
        <end position="18"/>
    </location>
</feature>